<protein>
    <submittedName>
        <fullName evidence="2">Uncharacterized protein</fullName>
    </submittedName>
</protein>
<reference evidence="2" key="1">
    <citation type="submission" date="2020-02" db="EMBL/GenBank/DDBJ databases">
        <authorList>
            <person name="Meier V. D."/>
        </authorList>
    </citation>
    <scope>NUCLEOTIDE SEQUENCE</scope>
    <source>
        <strain evidence="2">AVDCRST_MAG24</strain>
    </source>
</reference>
<dbReference type="EMBL" id="CADCUF010000259">
    <property type="protein sequence ID" value="CAA9351325.1"/>
    <property type="molecule type" value="Genomic_DNA"/>
</dbReference>
<accession>A0A6J4MC09</accession>
<dbReference type="AlphaFoldDB" id="A0A6J4MC09"/>
<evidence type="ECO:0000313" key="2">
    <source>
        <dbReference type="EMBL" id="CAA9351325.1"/>
    </source>
</evidence>
<feature type="compositionally biased region" description="Polar residues" evidence="1">
    <location>
        <begin position="114"/>
        <end position="125"/>
    </location>
</feature>
<feature type="region of interest" description="Disordered" evidence="1">
    <location>
        <begin position="95"/>
        <end position="132"/>
    </location>
</feature>
<proteinExistence type="predicted"/>
<name>A0A6J4MC09_9ACTN</name>
<organism evidence="2">
    <name type="scientific">uncultured Nocardioidaceae bacterium</name>
    <dbReference type="NCBI Taxonomy" id="253824"/>
    <lineage>
        <taxon>Bacteria</taxon>
        <taxon>Bacillati</taxon>
        <taxon>Actinomycetota</taxon>
        <taxon>Actinomycetes</taxon>
        <taxon>Propionibacteriales</taxon>
        <taxon>Nocardioidaceae</taxon>
        <taxon>environmental samples</taxon>
    </lineage>
</organism>
<evidence type="ECO:0000256" key="1">
    <source>
        <dbReference type="SAM" id="MobiDB-lite"/>
    </source>
</evidence>
<gene>
    <name evidence="2" type="ORF">AVDCRST_MAG24-1809</name>
</gene>
<sequence>MDSSPDSDWFALASFGFMYQGYNYPFDFTTSRRWYQLCDSLSRFETDELDPEQPTWVNYSGGDSLKSVAVTGAAVYTQGHSRWLVDPYGKDSEIDPAVTGSVAEPSFRKPGPSRDTSTSVTSTPGRTWHWTGTPPCLSSQVVTRSCRRRLASGS</sequence>